<feature type="region of interest" description="Disordered" evidence="1">
    <location>
        <begin position="300"/>
        <end position="385"/>
    </location>
</feature>
<dbReference type="InterPro" id="IPR007321">
    <property type="entry name" value="Transposase_28"/>
</dbReference>
<evidence type="ECO:0000313" key="3">
    <source>
        <dbReference type="EMBL" id="SPD06531.1"/>
    </source>
</evidence>
<feature type="compositionally biased region" description="Polar residues" evidence="1">
    <location>
        <begin position="367"/>
        <end position="377"/>
    </location>
</feature>
<feature type="domain" description="Transposase (putative) gypsy type" evidence="2">
    <location>
        <begin position="49"/>
        <end position="112"/>
    </location>
</feature>
<name>A0A2N9H4G5_FAGSY</name>
<dbReference type="AlphaFoldDB" id="A0A2N9H4G5"/>
<organism evidence="3">
    <name type="scientific">Fagus sylvatica</name>
    <name type="common">Beechnut</name>
    <dbReference type="NCBI Taxonomy" id="28930"/>
    <lineage>
        <taxon>Eukaryota</taxon>
        <taxon>Viridiplantae</taxon>
        <taxon>Streptophyta</taxon>
        <taxon>Embryophyta</taxon>
        <taxon>Tracheophyta</taxon>
        <taxon>Spermatophyta</taxon>
        <taxon>Magnoliopsida</taxon>
        <taxon>eudicotyledons</taxon>
        <taxon>Gunneridae</taxon>
        <taxon>Pentapetalae</taxon>
        <taxon>rosids</taxon>
        <taxon>fabids</taxon>
        <taxon>Fagales</taxon>
        <taxon>Fagaceae</taxon>
        <taxon>Fagus</taxon>
    </lineage>
</organism>
<proteinExistence type="predicted"/>
<sequence length="474" mass="52400">MGKFAKLVDTEEKIVEFKKRYGIPEDVHIRYVPYGDLALVLNQDLVLPMVAIIEGGVRIPMHTFLLQFLAHFRLAPIQCAPNVFRIVMGTAVLMEKLGLDLTVHDITYVYSLQATGRDQYTLFARNAYRKLVTGLPDSSKGRDEDFLVFTGNWQNPQINCSLRPGVPGEQSNTSFRNPVLLIRVVGLGRHPSYWTTCLHTNPFQKGPIVKHFRQEEVSVVRPGKDQEDIIQAVPLTARKGVQVPRLVPPLSDPNFTPSIESSEAGLPIIRFPSIFDPDPKPTEEMPVQPRTVSIADVLGTSASGTSRTSPTASPLPLPPGFSQGEGVMRKKRKRGAAQDDEGCVQEGSSPAQPSKAKSPKKAKSKNNRALQKATGQIPQGRVGQDDLQQPWSCSFLLENRSVDKGDSVLKSGRGVRGGQVAEAVGKALLLPEDMKVWQEKRSKYMLENLKRDSILVSLVLQCFIMHVTCALHLI</sequence>
<protein>
    <recommendedName>
        <fullName evidence="2">Transposase (putative) gypsy type domain-containing protein</fullName>
    </recommendedName>
</protein>
<evidence type="ECO:0000259" key="2">
    <source>
        <dbReference type="Pfam" id="PF04195"/>
    </source>
</evidence>
<evidence type="ECO:0000256" key="1">
    <source>
        <dbReference type="SAM" id="MobiDB-lite"/>
    </source>
</evidence>
<dbReference type="Pfam" id="PF04195">
    <property type="entry name" value="Transposase_28"/>
    <property type="match status" value="1"/>
</dbReference>
<accession>A0A2N9H4G5</accession>
<feature type="compositionally biased region" description="Basic residues" evidence="1">
    <location>
        <begin position="357"/>
        <end position="366"/>
    </location>
</feature>
<gene>
    <name evidence="3" type="ORF">FSB_LOCUS34413</name>
</gene>
<dbReference type="EMBL" id="OIVN01002797">
    <property type="protein sequence ID" value="SPD06531.1"/>
    <property type="molecule type" value="Genomic_DNA"/>
</dbReference>
<reference evidence="3" key="1">
    <citation type="submission" date="2018-02" db="EMBL/GenBank/DDBJ databases">
        <authorList>
            <person name="Cohen D.B."/>
            <person name="Kent A.D."/>
        </authorList>
    </citation>
    <scope>NUCLEOTIDE SEQUENCE</scope>
</reference>